<keyword evidence="1" id="KW-1133">Transmembrane helix</keyword>
<dbReference type="PANTHER" id="PTHR10424:SF80">
    <property type="entry name" value="ENVELOPE GLYCOPROTEIN"/>
    <property type="match status" value="1"/>
</dbReference>
<dbReference type="Pfam" id="PF00429">
    <property type="entry name" value="TLV_coat"/>
    <property type="match status" value="1"/>
</dbReference>
<evidence type="ECO:0000313" key="2">
    <source>
        <dbReference type="Proteomes" id="UP000808372"/>
    </source>
</evidence>
<keyword evidence="2" id="KW-1185">Reference proteome</keyword>
<organism evidence="2 3">
    <name type="scientific">Salvelinus namaycush</name>
    <name type="common">Lake trout</name>
    <name type="synonym">Salmo namaycush</name>
    <dbReference type="NCBI Taxonomy" id="8040"/>
    <lineage>
        <taxon>Eukaryota</taxon>
        <taxon>Metazoa</taxon>
        <taxon>Chordata</taxon>
        <taxon>Craniata</taxon>
        <taxon>Vertebrata</taxon>
        <taxon>Euteleostomi</taxon>
        <taxon>Actinopterygii</taxon>
        <taxon>Neopterygii</taxon>
        <taxon>Teleostei</taxon>
        <taxon>Protacanthopterygii</taxon>
        <taxon>Salmoniformes</taxon>
        <taxon>Salmonidae</taxon>
        <taxon>Salmoninae</taxon>
        <taxon>Salvelinus</taxon>
    </lineage>
</organism>
<dbReference type="InterPro" id="IPR018154">
    <property type="entry name" value="TLV/ENV_coat_polyprotein"/>
</dbReference>
<evidence type="ECO:0000313" key="3">
    <source>
        <dbReference type="RefSeq" id="XP_038867837.1"/>
    </source>
</evidence>
<dbReference type="Proteomes" id="UP000808372">
    <property type="component" value="Chromosome 17"/>
</dbReference>
<protein>
    <submittedName>
        <fullName evidence="3">Syncytin-A-like</fullName>
    </submittedName>
</protein>
<dbReference type="RefSeq" id="XP_038867837.1">
    <property type="nucleotide sequence ID" value="XM_039011909.1"/>
</dbReference>
<dbReference type="CDD" id="cd09951">
    <property type="entry name" value="HERV-Rb-like_HR1-HR2"/>
    <property type="match status" value="1"/>
</dbReference>
<keyword evidence="1" id="KW-0812">Transmembrane</keyword>
<feature type="transmembrane region" description="Helical" evidence="1">
    <location>
        <begin position="289"/>
        <end position="307"/>
    </location>
</feature>
<dbReference type="Gene3D" id="1.10.287.210">
    <property type="match status" value="1"/>
</dbReference>
<reference evidence="3" key="1">
    <citation type="submission" date="2025-08" db="UniProtKB">
        <authorList>
            <consortium name="RefSeq"/>
        </authorList>
    </citation>
    <scope>IDENTIFICATION</scope>
    <source>
        <tissue evidence="3">White muscle</tissue>
    </source>
</reference>
<evidence type="ECO:0000256" key="1">
    <source>
        <dbReference type="SAM" id="Phobius"/>
    </source>
</evidence>
<sequence length="355" mass="39310">MTTQLPTAPYGTSFTLLLKVLERAPMFSSRVARANFTCINMSLGPPMLGALPYEWCNNTHNPNAPFQPVSRADVWWWCGGNHLYDRLPGNATGLCALVSLLLPVSVYPMEVKDLMARVERDGDLSRSKRSTGVDPGDPTYIDAIGVPRGVPDKYKLVDQVAAGFESSFCWWCTVNKNVDRINYINFNVQKLDNWTQQGFEAVHGQLEATSLMAFQNRIAVDMLLAERGGVCAMFGEQCCTFIPNNTATDGSLTVALEGLRTLNEKMKHHSGVDTSMWDSWMDAFGKYKMLVSSILVSISVFTAILVLCGCCCIPCIRTLTTRIITTAIDPNQAEKGQMFPMLALEDAEPGYWTDD</sequence>
<gene>
    <name evidence="3" type="primary">LOC120062098</name>
</gene>
<dbReference type="AlphaFoldDB" id="A0A8U1F152"/>
<dbReference type="PANTHER" id="PTHR10424">
    <property type="entry name" value="VIRAL ENVELOPE PROTEIN"/>
    <property type="match status" value="1"/>
</dbReference>
<name>A0A8U1F152_SALNM</name>
<proteinExistence type="predicted"/>
<dbReference type="KEGG" id="snh:120062098"/>
<accession>A0A8U1F152</accession>
<dbReference type="GeneID" id="120062098"/>
<dbReference type="SUPFAM" id="SSF58069">
    <property type="entry name" value="Virus ectodomain"/>
    <property type="match status" value="1"/>
</dbReference>
<keyword evidence="1" id="KW-0472">Membrane</keyword>